<gene>
    <name evidence="1" type="ORF">Glove_16g45</name>
</gene>
<name>A0A397JVP7_9GLOM</name>
<comment type="caution">
    <text evidence="1">The sequence shown here is derived from an EMBL/GenBank/DDBJ whole genome shotgun (WGS) entry which is preliminary data.</text>
</comment>
<evidence type="ECO:0000313" key="2">
    <source>
        <dbReference type="Proteomes" id="UP000266861"/>
    </source>
</evidence>
<dbReference type="OrthoDB" id="2403251at2759"/>
<protein>
    <submittedName>
        <fullName evidence="1">Uncharacterized protein</fullName>
    </submittedName>
</protein>
<dbReference type="EMBL" id="PQFF01000014">
    <property type="protein sequence ID" value="RHZ89324.1"/>
    <property type="molecule type" value="Genomic_DNA"/>
</dbReference>
<accession>A0A397JVP7</accession>
<organism evidence="1 2">
    <name type="scientific">Diversispora epigaea</name>
    <dbReference type="NCBI Taxonomy" id="1348612"/>
    <lineage>
        <taxon>Eukaryota</taxon>
        <taxon>Fungi</taxon>
        <taxon>Fungi incertae sedis</taxon>
        <taxon>Mucoromycota</taxon>
        <taxon>Glomeromycotina</taxon>
        <taxon>Glomeromycetes</taxon>
        <taxon>Diversisporales</taxon>
        <taxon>Diversisporaceae</taxon>
        <taxon>Diversispora</taxon>
    </lineage>
</organism>
<dbReference type="Proteomes" id="UP000266861">
    <property type="component" value="Unassembled WGS sequence"/>
</dbReference>
<evidence type="ECO:0000313" key="1">
    <source>
        <dbReference type="EMBL" id="RHZ89324.1"/>
    </source>
</evidence>
<sequence>MSENSFTYLEGEIKVFKTSRKNIQVKIEGLNEDIARVFLVNEVGEPIKDIPDNVEFRNVMTNKKLTLTPVNDRNSYLVTWIYTYELLEGENAIFRLELQREQKKVFGLALYLKK</sequence>
<dbReference type="AlphaFoldDB" id="A0A397JVP7"/>
<reference evidence="1 2" key="1">
    <citation type="submission" date="2018-08" db="EMBL/GenBank/DDBJ databases">
        <title>Genome and evolution of the arbuscular mycorrhizal fungus Diversispora epigaea (formerly Glomus versiforme) and its bacterial endosymbionts.</title>
        <authorList>
            <person name="Sun X."/>
            <person name="Fei Z."/>
            <person name="Harrison M."/>
        </authorList>
    </citation>
    <scope>NUCLEOTIDE SEQUENCE [LARGE SCALE GENOMIC DNA]</scope>
    <source>
        <strain evidence="1 2">IT104</strain>
    </source>
</reference>
<keyword evidence="2" id="KW-1185">Reference proteome</keyword>
<proteinExistence type="predicted"/>